<dbReference type="Proteomes" id="UP000276133">
    <property type="component" value="Unassembled WGS sequence"/>
</dbReference>
<dbReference type="Pfam" id="PF05667">
    <property type="entry name" value="CCDC22_CC"/>
    <property type="match status" value="1"/>
</dbReference>
<dbReference type="OrthoDB" id="10266736at2759"/>
<dbReference type="GO" id="GO:2000060">
    <property type="term" value="P:positive regulation of ubiquitin-dependent protein catabolic process"/>
    <property type="evidence" value="ECO:0007669"/>
    <property type="project" value="TreeGrafter"/>
</dbReference>
<dbReference type="AlphaFoldDB" id="A0A3M7SQP7"/>
<dbReference type="PANTHER" id="PTHR15668:SF4">
    <property type="entry name" value="COILED-COIL DOMAIN-CONTAINING PROTEIN 22"/>
    <property type="match status" value="1"/>
</dbReference>
<evidence type="ECO:0000256" key="2">
    <source>
        <dbReference type="SAM" id="MobiDB-lite"/>
    </source>
</evidence>
<organism evidence="5 6">
    <name type="scientific">Brachionus plicatilis</name>
    <name type="common">Marine rotifer</name>
    <name type="synonym">Brachionus muelleri</name>
    <dbReference type="NCBI Taxonomy" id="10195"/>
    <lineage>
        <taxon>Eukaryota</taxon>
        <taxon>Metazoa</taxon>
        <taxon>Spiralia</taxon>
        <taxon>Gnathifera</taxon>
        <taxon>Rotifera</taxon>
        <taxon>Eurotatoria</taxon>
        <taxon>Monogononta</taxon>
        <taxon>Pseudotrocha</taxon>
        <taxon>Ploima</taxon>
        <taxon>Brachionidae</taxon>
        <taxon>Brachionus</taxon>
    </lineage>
</organism>
<evidence type="ECO:0000313" key="5">
    <source>
        <dbReference type="EMBL" id="RNA38154.1"/>
    </source>
</evidence>
<comment type="similarity">
    <text evidence="1">Belongs to the CCDC22 family.</text>
</comment>
<evidence type="ECO:0000313" key="6">
    <source>
        <dbReference type="Proteomes" id="UP000276133"/>
    </source>
</evidence>
<keyword evidence="6" id="KW-1185">Reference proteome</keyword>
<feature type="domain" description="CCDC22 coiled-coil" evidence="3">
    <location>
        <begin position="138"/>
        <end position="604"/>
    </location>
</feature>
<reference evidence="5 6" key="1">
    <citation type="journal article" date="2018" name="Sci. Rep.">
        <title>Genomic signatures of local adaptation to the degree of environmental predictability in rotifers.</title>
        <authorList>
            <person name="Franch-Gras L."/>
            <person name="Hahn C."/>
            <person name="Garcia-Roger E.M."/>
            <person name="Carmona M.J."/>
            <person name="Serra M."/>
            <person name="Gomez A."/>
        </authorList>
    </citation>
    <scope>NUCLEOTIDE SEQUENCE [LARGE SCALE GENOMIC DNA]</scope>
    <source>
        <strain evidence="5">HYR1</strain>
    </source>
</reference>
<feature type="domain" description="CCDC22 N-terminal" evidence="4">
    <location>
        <begin position="1"/>
        <end position="111"/>
    </location>
</feature>
<evidence type="ECO:0000256" key="1">
    <source>
        <dbReference type="ARBA" id="ARBA00006438"/>
    </source>
</evidence>
<protein>
    <submittedName>
        <fullName evidence="5">Coiled-coil domain-containing protein</fullName>
    </submittedName>
</protein>
<dbReference type="GO" id="GO:0097602">
    <property type="term" value="F:cullin family protein binding"/>
    <property type="evidence" value="ECO:0007669"/>
    <property type="project" value="TreeGrafter"/>
</dbReference>
<accession>A0A3M7SQP7</accession>
<dbReference type="InterPro" id="IPR048349">
    <property type="entry name" value="CCDC22_N"/>
</dbReference>
<dbReference type="InterPro" id="IPR048348">
    <property type="entry name" value="CCDC22_CC"/>
</dbReference>
<evidence type="ECO:0000259" key="4">
    <source>
        <dbReference type="Pfam" id="PF21674"/>
    </source>
</evidence>
<dbReference type="STRING" id="10195.A0A3M7SQP7"/>
<gene>
    <name evidence="5" type="ORF">BpHYR1_024596</name>
</gene>
<dbReference type="Pfam" id="PF21674">
    <property type="entry name" value="CCDC22_N"/>
    <property type="match status" value="1"/>
</dbReference>
<feature type="region of interest" description="Disordered" evidence="2">
    <location>
        <begin position="312"/>
        <end position="335"/>
    </location>
</feature>
<comment type="caution">
    <text evidence="5">The sequence shown here is derived from an EMBL/GenBank/DDBJ whole genome shotgun (WGS) entry which is preliminary data.</text>
</comment>
<dbReference type="InterPro" id="IPR008530">
    <property type="entry name" value="CCDC22"/>
</dbReference>
<name>A0A3M7SQP7_BRAPC</name>
<proteinExistence type="inferred from homology"/>
<dbReference type="EMBL" id="REGN01000910">
    <property type="protein sequence ID" value="RNA38154.1"/>
    <property type="molecule type" value="Genomic_DNA"/>
</dbReference>
<evidence type="ECO:0000259" key="3">
    <source>
        <dbReference type="Pfam" id="PF05667"/>
    </source>
</evidence>
<dbReference type="PANTHER" id="PTHR15668">
    <property type="entry name" value="JM1 PROTEIN"/>
    <property type="match status" value="1"/>
</dbReference>
<sequence>MEEVDTIIIQSLRSNGCDIKQEITSIAQFDQEILIESVSILLNLIQQTTSVNAEKLLTKLPPSTAVKFRLCTKYANICLSLGYKNELGYQTLLYPNETESRKLLMFLVEKLNKENLSSHDEEQNQKNIKSNKNLNFLIAEKTKKLLNKFWIPPYLKPSGLRREDDNFTKEGIRFESKFNALSLITSDFTSNSKIKKFERDFCQKYLKYVTEQSIKANLLNSLIQQNTLNRINENTLINVEQKKEIPKSVKEEAIDELKKSVKIFLEQTIEGSKQETGLINESDLAEIEAQSSTNVKNLFAKVSRFQHSEKLQFSENETEKNISISNAPEQKKEEEITGLKDKLEHLNKEFESFKNEIDSIKQNKIDAAETKNTDQKNQNKSIEDKIAVKKKTVNLINDAPMNILKLKEEINSHEKKMKKLRNEWNNHKEALDVRKKTLENEILGQTEKMNQTIEETKNLKGQIIELSSDLTERDNLIAELAKEMASLEKSESSKHSNRQFYTRRILEICSNIDRQRKEIDKILVETKSIQKELNQMNGKLERIFNTTDELIFKDAKLSETNKAVYRLFININTQYEKLIEDLEQTSHLDRECRDLEEQVNLESQNKIADNMHKVMGDLKQIKKENEELMAKIK</sequence>